<dbReference type="InterPro" id="IPR013780">
    <property type="entry name" value="Glyco_hydro_b"/>
</dbReference>
<dbReference type="Proteomes" id="UP000284375">
    <property type="component" value="Unassembled WGS sequence"/>
</dbReference>
<dbReference type="SUPFAM" id="SSF51011">
    <property type="entry name" value="Glycosyl hydrolase domain"/>
    <property type="match status" value="1"/>
</dbReference>
<evidence type="ECO:0000256" key="1">
    <source>
        <dbReference type="ARBA" id="ARBA00001913"/>
    </source>
</evidence>
<keyword evidence="4" id="KW-0378">Hydrolase</keyword>
<evidence type="ECO:0000256" key="3">
    <source>
        <dbReference type="ARBA" id="ARBA00022723"/>
    </source>
</evidence>
<name>A0A423VEK4_CYTCH</name>
<dbReference type="GO" id="GO:0005975">
    <property type="term" value="P:carbohydrate metabolic process"/>
    <property type="evidence" value="ECO:0007669"/>
    <property type="project" value="InterPro"/>
</dbReference>
<keyword evidence="5" id="KW-0119">Carbohydrate metabolism</keyword>
<dbReference type="NCBIfam" id="NF006968">
    <property type="entry name" value="PRK09441.1-1"/>
    <property type="match status" value="1"/>
</dbReference>
<evidence type="ECO:0000256" key="2">
    <source>
        <dbReference type="ARBA" id="ARBA00008061"/>
    </source>
</evidence>
<keyword evidence="6" id="KW-0326">Glycosidase</keyword>
<dbReference type="Gene3D" id="3.20.20.80">
    <property type="entry name" value="Glycosidases"/>
    <property type="match status" value="1"/>
</dbReference>
<dbReference type="InterPro" id="IPR017853">
    <property type="entry name" value="GH"/>
</dbReference>
<dbReference type="SMART" id="SM00642">
    <property type="entry name" value="Aamy"/>
    <property type="match status" value="1"/>
</dbReference>
<dbReference type="SUPFAM" id="SSF51445">
    <property type="entry name" value="(Trans)glycosidases"/>
    <property type="match status" value="1"/>
</dbReference>
<comment type="cofactor">
    <cofactor evidence="1">
        <name>Ca(2+)</name>
        <dbReference type="ChEBI" id="CHEBI:29108"/>
    </cofactor>
</comment>
<dbReference type="AlphaFoldDB" id="A0A423VEK4"/>
<keyword evidence="9" id="KW-1185">Reference proteome</keyword>
<evidence type="ECO:0000313" key="8">
    <source>
        <dbReference type="EMBL" id="ROV89414.1"/>
    </source>
</evidence>
<dbReference type="GO" id="GO:0005509">
    <property type="term" value="F:calcium ion binding"/>
    <property type="evidence" value="ECO:0007669"/>
    <property type="project" value="InterPro"/>
</dbReference>
<evidence type="ECO:0000313" key="9">
    <source>
        <dbReference type="Proteomes" id="UP000284375"/>
    </source>
</evidence>
<evidence type="ECO:0000256" key="6">
    <source>
        <dbReference type="ARBA" id="ARBA00023295"/>
    </source>
</evidence>
<evidence type="ECO:0000256" key="5">
    <source>
        <dbReference type="ARBA" id="ARBA00023277"/>
    </source>
</evidence>
<dbReference type="Pfam" id="PF09154">
    <property type="entry name" value="Alpha-amy_C_pro"/>
    <property type="match status" value="1"/>
</dbReference>
<evidence type="ECO:0000256" key="4">
    <source>
        <dbReference type="ARBA" id="ARBA00022801"/>
    </source>
</evidence>
<accession>A0A423VEK4</accession>
<dbReference type="STRING" id="252740.A0A423VEK4"/>
<dbReference type="CDD" id="cd11318">
    <property type="entry name" value="AmyAc_bac_fung_AmyA"/>
    <property type="match status" value="1"/>
</dbReference>
<protein>
    <recommendedName>
        <fullName evidence="7">Glycosyl hydrolase family 13 catalytic domain-containing protein</fullName>
    </recommendedName>
</protein>
<organism evidence="8 9">
    <name type="scientific">Cytospora chrysosperma</name>
    <name type="common">Cytospora canker fungus</name>
    <name type="synonym">Sphaeria chrysosperma</name>
    <dbReference type="NCBI Taxonomy" id="252740"/>
    <lineage>
        <taxon>Eukaryota</taxon>
        <taxon>Fungi</taxon>
        <taxon>Dikarya</taxon>
        <taxon>Ascomycota</taxon>
        <taxon>Pezizomycotina</taxon>
        <taxon>Sordariomycetes</taxon>
        <taxon>Sordariomycetidae</taxon>
        <taxon>Diaporthales</taxon>
        <taxon>Cytosporaceae</taxon>
        <taxon>Cytospora</taxon>
    </lineage>
</organism>
<dbReference type="Gene3D" id="2.60.40.1180">
    <property type="entry name" value="Golgi alpha-mannosidase II"/>
    <property type="match status" value="1"/>
</dbReference>
<dbReference type="OrthoDB" id="550577at2759"/>
<reference evidence="8 9" key="1">
    <citation type="submission" date="2015-09" db="EMBL/GenBank/DDBJ databases">
        <title>Host preference determinants of Valsa canker pathogens revealed by comparative genomics.</title>
        <authorList>
            <person name="Yin Z."/>
            <person name="Huang L."/>
        </authorList>
    </citation>
    <scope>NUCLEOTIDE SEQUENCE [LARGE SCALE GENOMIC DNA]</scope>
    <source>
        <strain evidence="8 9">YSFL</strain>
    </source>
</reference>
<feature type="domain" description="Glycosyl hydrolase family 13 catalytic" evidence="7">
    <location>
        <begin position="33"/>
        <end position="425"/>
    </location>
</feature>
<dbReference type="InterPro" id="IPR013776">
    <property type="entry name" value="A-amylase_thermo"/>
</dbReference>
<evidence type="ECO:0000259" key="7">
    <source>
        <dbReference type="SMART" id="SM00642"/>
    </source>
</evidence>
<sequence>MANQEEEPCRVLNTQSRHMAQQLGNHTATGENQTVFQGFEWYVPADHKHWQRLEKVLPSLASLGITSMWIPPACKASWYTGNGYDTYDLYDLGEFDQKGARHTKWGTKEELVAMSERAEQLGITILFDAVLNHKAAADHSEEVVAVQVDPKNREEVVGEPYPIEAWTGYDFPGRGTTYSDLKWNKAHFTGIDYDHKTRENGLWRFQGKEWAQDVDEELGNYDYLMFADVDHKHPEVRQDLFHWIQWLASQLKLGGLRLDAIKHYSASFLKDFITHIDQTIGKDWFIVGEYWREEQSVLSKFINFMDGRISLFDVRLVNNFSRLSFQDNADLRTVFDGTLVSIMPKHAVTLVANHDTWAQMEGQSLEAPVAEYFLPLAYALILLRADCGLPCVFYGNLYGYPRPDGQGFVEPPFGGNMLPKIVLARKIYAYGRQLDYFDHPHCIGFTRLGHLTDGYPGAVGSGLAVLMTNGWTYTTKRMFVGTEHAGERWIDLLHGCWGEVGIDQDGWGVFAVGPRSVTMWVNTQDGRRHEIENLVL</sequence>
<proteinExistence type="inferred from homology"/>
<dbReference type="PANTHER" id="PTHR43447">
    <property type="entry name" value="ALPHA-AMYLASE"/>
    <property type="match status" value="1"/>
</dbReference>
<dbReference type="InterPro" id="IPR015237">
    <property type="entry name" value="Alpha-amylase_C_pro"/>
</dbReference>
<gene>
    <name evidence="8" type="ORF">VSDG_08686</name>
</gene>
<dbReference type="Gene3D" id="2.40.30.140">
    <property type="match status" value="1"/>
</dbReference>
<comment type="similarity">
    <text evidence="2">Belongs to the glycosyl hydrolase 13 family.</text>
</comment>
<dbReference type="GO" id="GO:0004553">
    <property type="term" value="F:hydrolase activity, hydrolyzing O-glycosyl compounds"/>
    <property type="evidence" value="ECO:0007669"/>
    <property type="project" value="InterPro"/>
</dbReference>
<dbReference type="PIRSF" id="PIRSF001021">
    <property type="entry name" value="Alph-amls_thrmst"/>
    <property type="match status" value="1"/>
</dbReference>
<dbReference type="NCBIfam" id="NF006969">
    <property type="entry name" value="PRK09441.1-2"/>
    <property type="match status" value="1"/>
</dbReference>
<dbReference type="EMBL" id="LJZO01000058">
    <property type="protein sequence ID" value="ROV89414.1"/>
    <property type="molecule type" value="Genomic_DNA"/>
</dbReference>
<dbReference type="Pfam" id="PF00128">
    <property type="entry name" value="Alpha-amylase"/>
    <property type="match status" value="1"/>
</dbReference>
<keyword evidence="3" id="KW-0479">Metal-binding</keyword>
<comment type="caution">
    <text evidence="8">The sequence shown here is derived from an EMBL/GenBank/DDBJ whole genome shotgun (WGS) entry which is preliminary data.</text>
</comment>
<dbReference type="InterPro" id="IPR006047">
    <property type="entry name" value="GH13_cat_dom"/>
</dbReference>